<gene>
    <name evidence="1" type="ORF">HY618_02485</name>
</gene>
<evidence type="ECO:0000313" key="2">
    <source>
        <dbReference type="Proteomes" id="UP000752292"/>
    </source>
</evidence>
<evidence type="ECO:0000313" key="1">
    <source>
        <dbReference type="EMBL" id="MBI4251301.1"/>
    </source>
</evidence>
<dbReference type="InterPro" id="IPR029058">
    <property type="entry name" value="AB_hydrolase_fold"/>
</dbReference>
<dbReference type="AlphaFoldDB" id="A0A933E7P1"/>
<sequence>MEWNLTSLSTRPDVRQGILVGRPQGEAKGAVLLFPGGNGANSFRKQGDKFRLGNNFLVRSAPLFAQEGFLAAIVDAPSDHSSGMGDGFRTGTEHLADIQAAVDHLAKEGIGNIVLDGTSRGTLSVAYLATRLKHPQVKGYVLTSGMDAISGLPLEEITTPALIVHHSDDGCRLTTYSGAQAAYARLARSARKHFITVSGGDTPISQPCQALSAHGFLGKEREVVRAIAQWLKGEAAPAQISP</sequence>
<reference evidence="1" key="1">
    <citation type="submission" date="2020-07" db="EMBL/GenBank/DDBJ databases">
        <title>Huge and variable diversity of episymbiotic CPR bacteria and DPANN archaea in groundwater ecosystems.</title>
        <authorList>
            <person name="He C.Y."/>
            <person name="Keren R."/>
            <person name="Whittaker M."/>
            <person name="Farag I.F."/>
            <person name="Doudna J."/>
            <person name="Cate J.H.D."/>
            <person name="Banfield J.F."/>
        </authorList>
    </citation>
    <scope>NUCLEOTIDE SEQUENCE</scope>
    <source>
        <strain evidence="1">NC_groundwater_1370_Ag_S-0.2um_69_93</strain>
    </source>
</reference>
<organism evidence="1 2">
    <name type="scientific">Tectimicrobiota bacterium</name>
    <dbReference type="NCBI Taxonomy" id="2528274"/>
    <lineage>
        <taxon>Bacteria</taxon>
        <taxon>Pseudomonadati</taxon>
        <taxon>Nitrospinota/Tectimicrobiota group</taxon>
        <taxon>Candidatus Tectimicrobiota</taxon>
    </lineage>
</organism>
<dbReference type="Gene3D" id="3.40.50.1820">
    <property type="entry name" value="alpha/beta hydrolase"/>
    <property type="match status" value="1"/>
</dbReference>
<dbReference type="EMBL" id="JACQRX010000110">
    <property type="protein sequence ID" value="MBI4251301.1"/>
    <property type="molecule type" value="Genomic_DNA"/>
</dbReference>
<accession>A0A933E7P1</accession>
<keyword evidence="1" id="KW-0378">Hydrolase</keyword>
<protein>
    <submittedName>
        <fullName evidence="1">Alpha/beta hydrolase</fullName>
    </submittedName>
</protein>
<comment type="caution">
    <text evidence="1">The sequence shown here is derived from an EMBL/GenBank/DDBJ whole genome shotgun (WGS) entry which is preliminary data.</text>
</comment>
<proteinExistence type="predicted"/>
<dbReference type="SUPFAM" id="SSF53474">
    <property type="entry name" value="alpha/beta-Hydrolases"/>
    <property type="match status" value="1"/>
</dbReference>
<name>A0A933E7P1_UNCTE</name>
<dbReference type="Proteomes" id="UP000752292">
    <property type="component" value="Unassembled WGS sequence"/>
</dbReference>
<dbReference type="GO" id="GO:0016787">
    <property type="term" value="F:hydrolase activity"/>
    <property type="evidence" value="ECO:0007669"/>
    <property type="project" value="UniProtKB-KW"/>
</dbReference>